<evidence type="ECO:0000256" key="4">
    <source>
        <dbReference type="ARBA" id="ARBA00022692"/>
    </source>
</evidence>
<accession>A0A838ZMC5</accession>
<dbReference type="InterPro" id="IPR023997">
    <property type="entry name" value="TonB-dep_OMP_SusC/RagA_CS"/>
</dbReference>
<keyword evidence="2 7" id="KW-0813">Transport</keyword>
<dbReference type="Gene3D" id="2.60.40.1120">
    <property type="entry name" value="Carboxypeptidase-like, regulatory domain"/>
    <property type="match status" value="1"/>
</dbReference>
<sequence>MKTISLLREVVVPGYILFVLITLCSLASAQQPPQSNQSLITGSVYDSVGPILDASVSITGSDVVVYTSEDGSYAISASPSDVLVFAYPGYATVEVLVGNQLVIDVELSGSVALEEAVINAGYYTVKDRERTGSIYKVTATEIENQPVNNVLDALQGRVPGLEIIPSSGIAGGGYTVRIRGQNSIAAGNDPLYIVDGVPFNTAPLGSQSISGTILPRADINPLNTLDPSVIESIEVLKDADATAIYGSRGANGVILISTKKGKTGKTAFSADFSTTVIAVTKMMDLLNTEQYIAMRQEAFANNDISTYPATAYDINGTWDTQRYTDWQKEFIGNPAFNNTLKFNLSGGNEFTRFTLGSSLMKETTVFPFDYSYNRTTVFTSIQHFSKDKKFQLNLSANYGLDNNHLPASDITSRAYILPPNAPALYTENGELNWENSTWTNPYGDLQSTYRNNSRSIYFNSHLSYEIFRNWKVKTSFGYTNALLNETKANPVTRFNPAWGLTSASSNFFENNSENGSWLIEPQLEGKINWGLSEFLITVGSTIQDQSFSQTAVLGIGYPTDQLLSNINAANQVIYLNVDDRQYRYLAGYARINYSLMKRYIINLTGRRDGSSRFGPGNRFANFGAVGVAWIFSKEPFMENSDFLSFGKLRASYGSTGNDQIGDYQYLSTYSVNESSYNGNIGLIPTRLYNPNFAWEKNTKTEAAIEIALFQNKLQLDAAYYNSRSGNQLAGTPLPGTTGFSSINSNMNALVENSGWELSLSSTNLSSSDFTWSSEFQLTLPKTKLLAYDDLENSTNANYLEIGYPLNIIKIYEFTGINPETGIFTFKDFNGDGIITGTDDRKYIADFTPAFFGSLTNQFRYKRFNFDFTFHFVKKEAFNEFYNFAPAGTMSNQSTSVLNHWQNPGDNSTYQQFTTENNSEALQAQSQFAYSSGAISDASFIRLKTVNLSYQLPLPGILNCLVYLQGQNLFTITGFKGGDPEQMRGFLPPVRRISIGAKIEL</sequence>
<dbReference type="InterPro" id="IPR039426">
    <property type="entry name" value="TonB-dep_rcpt-like"/>
</dbReference>
<dbReference type="SUPFAM" id="SSF56935">
    <property type="entry name" value="Porins"/>
    <property type="match status" value="1"/>
</dbReference>
<reference evidence="9 10" key="1">
    <citation type="submission" date="2020-07" db="EMBL/GenBank/DDBJ databases">
        <title>Moheibacter lacus sp. nov., a member of the family Flavobacteriaceae isolated from freshwater lake sediment.</title>
        <authorList>
            <person name="Liu Y."/>
        </authorList>
    </citation>
    <scope>NUCLEOTIDE SEQUENCE [LARGE SCALE GENOMIC DNA]</scope>
    <source>
        <strain evidence="9 10">BDHS18</strain>
    </source>
</reference>
<proteinExistence type="inferred from homology"/>
<dbReference type="InterPro" id="IPR012910">
    <property type="entry name" value="Plug_dom"/>
</dbReference>
<dbReference type="Gene3D" id="2.170.130.10">
    <property type="entry name" value="TonB-dependent receptor, plug domain"/>
    <property type="match status" value="1"/>
</dbReference>
<evidence type="ECO:0000256" key="3">
    <source>
        <dbReference type="ARBA" id="ARBA00022452"/>
    </source>
</evidence>
<evidence type="ECO:0000256" key="5">
    <source>
        <dbReference type="ARBA" id="ARBA00023136"/>
    </source>
</evidence>
<dbReference type="PROSITE" id="PS52016">
    <property type="entry name" value="TONB_DEPENDENT_REC_3"/>
    <property type="match status" value="1"/>
</dbReference>
<dbReference type="Pfam" id="PF07715">
    <property type="entry name" value="Plug"/>
    <property type="match status" value="1"/>
</dbReference>
<evidence type="ECO:0000256" key="7">
    <source>
        <dbReference type="PROSITE-ProRule" id="PRU01360"/>
    </source>
</evidence>
<evidence type="ECO:0000313" key="10">
    <source>
        <dbReference type="Proteomes" id="UP000552241"/>
    </source>
</evidence>
<keyword evidence="10" id="KW-1185">Reference proteome</keyword>
<dbReference type="NCBIfam" id="TIGR04056">
    <property type="entry name" value="OMP_RagA_SusC"/>
    <property type="match status" value="1"/>
</dbReference>
<dbReference type="RefSeq" id="WP_182042505.1">
    <property type="nucleotide sequence ID" value="NZ_JACDZE010000001.1"/>
</dbReference>
<dbReference type="Proteomes" id="UP000552241">
    <property type="component" value="Unassembled WGS sequence"/>
</dbReference>
<dbReference type="InterPro" id="IPR036942">
    <property type="entry name" value="Beta-barrel_TonB_sf"/>
</dbReference>
<comment type="caution">
    <text evidence="9">The sequence shown here is derived from an EMBL/GenBank/DDBJ whole genome shotgun (WGS) entry which is preliminary data.</text>
</comment>
<organism evidence="9 10">
    <name type="scientific">Moheibacter lacus</name>
    <dbReference type="NCBI Taxonomy" id="2745851"/>
    <lineage>
        <taxon>Bacteria</taxon>
        <taxon>Pseudomonadati</taxon>
        <taxon>Bacteroidota</taxon>
        <taxon>Flavobacteriia</taxon>
        <taxon>Flavobacteriales</taxon>
        <taxon>Weeksellaceae</taxon>
        <taxon>Moheibacter</taxon>
    </lineage>
</organism>
<keyword evidence="3 7" id="KW-1134">Transmembrane beta strand</keyword>
<evidence type="ECO:0000256" key="2">
    <source>
        <dbReference type="ARBA" id="ARBA00022448"/>
    </source>
</evidence>
<keyword evidence="5 7" id="KW-0472">Membrane</keyword>
<comment type="similarity">
    <text evidence="7">Belongs to the TonB-dependent receptor family.</text>
</comment>
<name>A0A838ZMC5_9FLAO</name>
<dbReference type="NCBIfam" id="TIGR04057">
    <property type="entry name" value="SusC_RagA_signa"/>
    <property type="match status" value="1"/>
</dbReference>
<comment type="subcellular location">
    <subcellularLocation>
        <location evidence="1 7">Cell outer membrane</location>
        <topology evidence="1 7">Multi-pass membrane protein</topology>
    </subcellularLocation>
</comment>
<feature type="domain" description="TonB-dependent receptor plug" evidence="8">
    <location>
        <begin position="128"/>
        <end position="253"/>
    </location>
</feature>
<dbReference type="InterPro" id="IPR023996">
    <property type="entry name" value="TonB-dep_OMP_SusC/RagA"/>
</dbReference>
<dbReference type="SUPFAM" id="SSF49464">
    <property type="entry name" value="Carboxypeptidase regulatory domain-like"/>
    <property type="match status" value="1"/>
</dbReference>
<dbReference type="EMBL" id="JACDZE010000001">
    <property type="protein sequence ID" value="MBA5628930.1"/>
    <property type="molecule type" value="Genomic_DNA"/>
</dbReference>
<gene>
    <name evidence="9" type="ORF">HU137_03990</name>
</gene>
<evidence type="ECO:0000313" key="9">
    <source>
        <dbReference type="EMBL" id="MBA5628930.1"/>
    </source>
</evidence>
<dbReference type="InterPro" id="IPR037066">
    <property type="entry name" value="Plug_dom_sf"/>
</dbReference>
<keyword evidence="6 7" id="KW-0998">Cell outer membrane</keyword>
<protein>
    <submittedName>
        <fullName evidence="9">SusC/RagA family TonB-linked outer membrane protein</fullName>
    </submittedName>
</protein>
<dbReference type="Gene3D" id="2.40.170.20">
    <property type="entry name" value="TonB-dependent receptor, beta-barrel domain"/>
    <property type="match status" value="1"/>
</dbReference>
<evidence type="ECO:0000259" key="8">
    <source>
        <dbReference type="Pfam" id="PF07715"/>
    </source>
</evidence>
<dbReference type="GO" id="GO:0009279">
    <property type="term" value="C:cell outer membrane"/>
    <property type="evidence" value="ECO:0007669"/>
    <property type="project" value="UniProtKB-SubCell"/>
</dbReference>
<dbReference type="InterPro" id="IPR008969">
    <property type="entry name" value="CarboxyPept-like_regulatory"/>
</dbReference>
<keyword evidence="4 7" id="KW-0812">Transmembrane</keyword>
<evidence type="ECO:0000256" key="1">
    <source>
        <dbReference type="ARBA" id="ARBA00004571"/>
    </source>
</evidence>
<evidence type="ECO:0000256" key="6">
    <source>
        <dbReference type="ARBA" id="ARBA00023237"/>
    </source>
</evidence>
<dbReference type="AlphaFoldDB" id="A0A838ZMC5"/>